<evidence type="ECO:0000313" key="7">
    <source>
        <dbReference type="Proteomes" id="UP000029227"/>
    </source>
</evidence>
<reference evidence="6 7" key="1">
    <citation type="journal article" date="2014" name="Genome Announc.">
        <title>Draft Genome Sequences of Two Vibrionaceae Species, Vibrio ponticus C121 and Photobacterium aphoticum C119, Isolated as Coral Reef Microbiota.</title>
        <authorList>
            <person name="Al-saari N."/>
            <person name="Meirelles P.M."/>
            <person name="Mino S."/>
            <person name="Suda W."/>
            <person name="Oshima K."/>
            <person name="Hattori M."/>
            <person name="Ohkuma M."/>
            <person name="Thompson F.L."/>
            <person name="Gomez-Gil B."/>
            <person name="Sawabe T."/>
            <person name="Sawabe T."/>
        </authorList>
    </citation>
    <scope>NUCLEOTIDE SEQUENCE [LARGE SCALE GENOMIC DNA]</scope>
    <source>
        <strain evidence="6 7">JCM 19237</strain>
    </source>
</reference>
<dbReference type="InterPro" id="IPR000249">
    <property type="entry name" value="BMC_dom"/>
</dbReference>
<dbReference type="EMBL" id="BBMN01000003">
    <property type="protein sequence ID" value="GAL04264.1"/>
    <property type="molecule type" value="Genomic_DNA"/>
</dbReference>
<evidence type="ECO:0000256" key="1">
    <source>
        <dbReference type="ARBA" id="ARBA00024322"/>
    </source>
</evidence>
<evidence type="ECO:0000256" key="3">
    <source>
        <dbReference type="PROSITE-ProRule" id="PRU01278"/>
    </source>
</evidence>
<evidence type="ECO:0000256" key="4">
    <source>
        <dbReference type="SAM" id="MobiDB-lite"/>
    </source>
</evidence>
<dbReference type="CDD" id="cd07045">
    <property type="entry name" value="BMC_CcmK_like"/>
    <property type="match status" value="1"/>
</dbReference>
<comment type="subcellular location">
    <subcellularLocation>
        <location evidence="1">Bacterial microcompartment</location>
    </subcellularLocation>
</comment>
<name>A0A090QR13_9GAMM</name>
<feature type="region of interest" description="Disordered" evidence="4">
    <location>
        <begin position="155"/>
        <end position="183"/>
    </location>
</feature>
<dbReference type="Proteomes" id="UP000029227">
    <property type="component" value="Unassembled WGS sequence"/>
</dbReference>
<dbReference type="PANTHER" id="PTHR33941">
    <property type="entry name" value="PROPANEDIOL UTILIZATION PROTEIN PDUA"/>
    <property type="match status" value="1"/>
</dbReference>
<accession>A0A090QR13</accession>
<dbReference type="AlphaFoldDB" id="A0A090QR13"/>
<evidence type="ECO:0000313" key="6">
    <source>
        <dbReference type="EMBL" id="GAL04264.1"/>
    </source>
</evidence>
<evidence type="ECO:0000256" key="2">
    <source>
        <dbReference type="ARBA" id="ARBA00024446"/>
    </source>
</evidence>
<proteinExistence type="inferred from homology"/>
<dbReference type="GO" id="GO:0031469">
    <property type="term" value="C:bacterial microcompartment"/>
    <property type="evidence" value="ECO:0007669"/>
    <property type="project" value="UniProtKB-SubCell"/>
</dbReference>
<feature type="domain" description="BMC" evidence="5">
    <location>
        <begin position="3"/>
        <end position="87"/>
    </location>
</feature>
<organism evidence="6 7">
    <name type="scientific">Photobacterium aphoticum</name>
    <dbReference type="NCBI Taxonomy" id="754436"/>
    <lineage>
        <taxon>Bacteria</taxon>
        <taxon>Pseudomonadati</taxon>
        <taxon>Pseudomonadota</taxon>
        <taxon>Gammaproteobacteria</taxon>
        <taxon>Vibrionales</taxon>
        <taxon>Vibrionaceae</taxon>
        <taxon>Photobacterium</taxon>
    </lineage>
</organism>
<gene>
    <name evidence="6" type="ORF">JCM19237_2415</name>
</gene>
<dbReference type="Pfam" id="PF00936">
    <property type="entry name" value="BMC"/>
    <property type="match status" value="1"/>
</dbReference>
<keyword evidence="2" id="KW-1283">Bacterial microcompartment</keyword>
<protein>
    <submittedName>
        <fullName evidence="6">Propanediol utilization polyhedral body protein PduA</fullName>
    </submittedName>
</protein>
<comment type="similarity">
    <text evidence="3">Belongs to the bacterial microcompartments protein family.</text>
</comment>
<dbReference type="SUPFAM" id="SSF143414">
    <property type="entry name" value="CcmK-like"/>
    <property type="match status" value="1"/>
</dbReference>
<dbReference type="eggNOG" id="COG4577">
    <property type="taxonomic scope" value="Bacteria"/>
</dbReference>
<evidence type="ECO:0000259" key="5">
    <source>
        <dbReference type="PROSITE" id="PS51930"/>
    </source>
</evidence>
<dbReference type="InterPro" id="IPR037233">
    <property type="entry name" value="CcmK-like_sf"/>
</dbReference>
<dbReference type="InterPro" id="IPR050575">
    <property type="entry name" value="BMC_shell"/>
</dbReference>
<sequence>MVSLGVIETIGLTAAIHAADAACKAAAVTLTGYRKVGSGLVSVYFEGEISAVKAAVDSGVEAIVEKTECCMSLVMARPDASVLLMLKHGESEVSSPTQSVVMEGEHSVKEEWDVEEASVMPDMHVLSDRMPEATTTELTVADMPTVMAEDDVTPVAVSVTPERKSSSARNKRGSKAKPQGSKQ</sequence>
<dbReference type="InterPro" id="IPR044872">
    <property type="entry name" value="CcmK/CsoS1_BMC"/>
</dbReference>
<dbReference type="PANTHER" id="PTHR33941:SF11">
    <property type="entry name" value="BACTERIAL MICROCOMPARTMENT SHELL PROTEIN PDUJ"/>
    <property type="match status" value="1"/>
</dbReference>
<dbReference type="PROSITE" id="PS51930">
    <property type="entry name" value="BMC_2"/>
    <property type="match status" value="1"/>
</dbReference>
<comment type="caution">
    <text evidence="6">The sequence shown here is derived from an EMBL/GenBank/DDBJ whole genome shotgun (WGS) entry which is preliminary data.</text>
</comment>
<dbReference type="STRING" id="754436.JCM19237_2415"/>
<dbReference type="SMART" id="SM00877">
    <property type="entry name" value="BMC"/>
    <property type="match status" value="1"/>
</dbReference>
<dbReference type="Gene3D" id="3.30.70.1710">
    <property type="match status" value="1"/>
</dbReference>